<accession>A0A968KWW8</accession>
<name>A0A968KWW8_9SPIO</name>
<keyword evidence="3" id="KW-1185">Reference proteome</keyword>
<evidence type="ECO:0008006" key="4">
    <source>
        <dbReference type="Google" id="ProtNLM"/>
    </source>
</evidence>
<reference evidence="2" key="1">
    <citation type="submission" date="2020-03" db="EMBL/GenBank/DDBJ databases">
        <title>Spirochaetal bacteria isolated from arthropods constitute a novel genus Entomospira genus novum within the order Spirochaetales.</title>
        <authorList>
            <person name="Grana-Miraglia L."/>
            <person name="Sikutova S."/>
            <person name="Fingerle V."/>
            <person name="Sing A."/>
            <person name="Castillo-Ramirez S."/>
            <person name="Margos G."/>
            <person name="Rudolf I."/>
        </authorList>
    </citation>
    <scope>NUCLEOTIDE SEQUENCE</scope>
    <source>
        <strain evidence="2">BR149</strain>
    </source>
</reference>
<dbReference type="AlphaFoldDB" id="A0A968KWW8"/>
<proteinExistence type="predicted"/>
<evidence type="ECO:0000313" key="2">
    <source>
        <dbReference type="EMBL" id="NIZ69712.1"/>
    </source>
</evidence>
<comment type="caution">
    <text evidence="2">The sequence shown here is derived from an EMBL/GenBank/DDBJ whole genome shotgun (WGS) entry which is preliminary data.</text>
</comment>
<dbReference type="RefSeq" id="WP_167695796.1">
    <property type="nucleotide sequence ID" value="NZ_CP118181.1"/>
</dbReference>
<gene>
    <name evidence="2" type="ORF">HCT48_05735</name>
</gene>
<dbReference type="InterPro" id="IPR053716">
    <property type="entry name" value="Flag_assembly_chemotaxis_eff"/>
</dbReference>
<organism evidence="2 3">
    <name type="scientific">Entomospira culicis</name>
    <dbReference type="NCBI Taxonomy" id="2719989"/>
    <lineage>
        <taxon>Bacteria</taxon>
        <taxon>Pseudomonadati</taxon>
        <taxon>Spirochaetota</taxon>
        <taxon>Spirochaetia</taxon>
        <taxon>Spirochaetales</taxon>
        <taxon>Spirochaetaceae</taxon>
        <taxon>Entomospira</taxon>
    </lineage>
</organism>
<sequence>MKQFHFSLEQLLKYRRDMAESARLSLAGKVGMINLLEHEVSDSLVQERENFVASRKAFDVHHLRQSEYFSAFQEERRAQAERKIQRLAVEREELQQLYQERLKAELVLEHLKEDAYKKYRKKAQRSDQIRLDDMINSLIHADKESVKRNSGEENGRIW</sequence>
<keyword evidence="1" id="KW-0175">Coiled coil</keyword>
<feature type="coiled-coil region" evidence="1">
    <location>
        <begin position="70"/>
        <end position="114"/>
    </location>
</feature>
<protein>
    <recommendedName>
        <fullName evidence="4">Flagellar FliJ protein</fullName>
    </recommendedName>
</protein>
<dbReference type="Proteomes" id="UP000778951">
    <property type="component" value="Unassembled WGS sequence"/>
</dbReference>
<dbReference type="EMBL" id="JAATLM010000001">
    <property type="protein sequence ID" value="NIZ69712.1"/>
    <property type="molecule type" value="Genomic_DNA"/>
</dbReference>
<evidence type="ECO:0000256" key="1">
    <source>
        <dbReference type="SAM" id="Coils"/>
    </source>
</evidence>
<evidence type="ECO:0000313" key="3">
    <source>
        <dbReference type="Proteomes" id="UP000778951"/>
    </source>
</evidence>
<dbReference type="Gene3D" id="1.10.287.1700">
    <property type="match status" value="1"/>
</dbReference>